<keyword evidence="8" id="KW-0456">Lyase</keyword>
<dbReference type="Pfam" id="PF01242">
    <property type="entry name" value="PTPS"/>
    <property type="match status" value="2"/>
</dbReference>
<evidence type="ECO:0000256" key="1">
    <source>
        <dbReference type="ARBA" id="ARBA00001947"/>
    </source>
</evidence>
<evidence type="ECO:0000256" key="8">
    <source>
        <dbReference type="ARBA" id="ARBA00023239"/>
    </source>
</evidence>
<protein>
    <recommendedName>
        <fullName evidence="5">6-carboxy-5,6,7,8-tetrahydropterin synthase</fullName>
        <ecNumber evidence="4">4.1.2.50</ecNumber>
    </recommendedName>
    <alternativeName>
        <fullName evidence="9">Queuosine biosynthesis protein QueD</fullName>
    </alternativeName>
</protein>
<evidence type="ECO:0000313" key="12">
    <source>
        <dbReference type="Proteomes" id="UP000460558"/>
    </source>
</evidence>
<evidence type="ECO:0000256" key="10">
    <source>
        <dbReference type="ARBA" id="ARBA00048807"/>
    </source>
</evidence>
<dbReference type="PANTHER" id="PTHR12589:SF7">
    <property type="entry name" value="6-PYRUVOYL TETRAHYDROBIOPTERIN SYNTHASE"/>
    <property type="match status" value="1"/>
</dbReference>
<reference evidence="11 12" key="1">
    <citation type="submission" date="2019-06" db="EMBL/GenBank/DDBJ databases">
        <title>Comparative genomics and metabolomics analyses of clavulanic acid producing Streptomyces species provides insight into specialized metabolism and evolution of beta-lactam biosynthetic gene clusters.</title>
        <authorList>
            <person name="Moore M.A."/>
            <person name="Cruz-Morales P."/>
            <person name="Barona Gomez F."/>
            <person name="Kapil T."/>
        </authorList>
    </citation>
    <scope>NUCLEOTIDE SEQUENCE [LARGE SCALE GENOMIC DNA]</scope>
    <source>
        <strain evidence="11 12">T-272</strain>
    </source>
</reference>
<dbReference type="SUPFAM" id="SSF55620">
    <property type="entry name" value="Tetrahydrobiopterin biosynthesis enzymes-like"/>
    <property type="match status" value="2"/>
</dbReference>
<organism evidence="11 12">
    <name type="scientific">Streptomyces katsurahamanus</name>
    <dbReference type="NCBI Taxonomy" id="2577098"/>
    <lineage>
        <taxon>Bacteria</taxon>
        <taxon>Bacillati</taxon>
        <taxon>Actinomycetota</taxon>
        <taxon>Actinomycetes</taxon>
        <taxon>Kitasatosporales</taxon>
        <taxon>Streptomycetaceae</taxon>
        <taxon>Streptomyces</taxon>
    </lineage>
</organism>
<evidence type="ECO:0000256" key="2">
    <source>
        <dbReference type="ARBA" id="ARBA00005061"/>
    </source>
</evidence>
<evidence type="ECO:0000256" key="5">
    <source>
        <dbReference type="ARBA" id="ARBA00018141"/>
    </source>
</evidence>
<name>A0ABW9NYF4_9ACTN</name>
<evidence type="ECO:0000256" key="9">
    <source>
        <dbReference type="ARBA" id="ARBA00031449"/>
    </source>
</evidence>
<gene>
    <name evidence="11" type="ORF">FFZ77_22620</name>
</gene>
<evidence type="ECO:0000313" key="11">
    <source>
        <dbReference type="EMBL" id="MQS38313.1"/>
    </source>
</evidence>
<comment type="cofactor">
    <cofactor evidence="1">
        <name>Zn(2+)</name>
        <dbReference type="ChEBI" id="CHEBI:29105"/>
    </cofactor>
</comment>
<evidence type="ECO:0000256" key="6">
    <source>
        <dbReference type="ARBA" id="ARBA00022723"/>
    </source>
</evidence>
<comment type="caution">
    <text evidence="11">The sequence shown here is derived from an EMBL/GenBank/DDBJ whole genome shotgun (WGS) entry which is preliminary data.</text>
</comment>
<dbReference type="EMBL" id="VDEQ01000249">
    <property type="protein sequence ID" value="MQS38313.1"/>
    <property type="molecule type" value="Genomic_DNA"/>
</dbReference>
<comment type="similarity">
    <text evidence="3">Belongs to the PTPS family. QueD subfamily.</text>
</comment>
<dbReference type="InterPro" id="IPR007115">
    <property type="entry name" value="6-PTP_synth/QueD"/>
</dbReference>
<dbReference type="Gene3D" id="3.30.479.10">
    <property type="entry name" value="6-pyruvoyl tetrahydropterin synthase/QueD"/>
    <property type="match status" value="2"/>
</dbReference>
<evidence type="ECO:0000256" key="7">
    <source>
        <dbReference type="ARBA" id="ARBA00022833"/>
    </source>
</evidence>
<accession>A0ABW9NYF4</accession>
<comment type="catalytic activity">
    <reaction evidence="10">
        <text>7,8-dihydroneopterin 3'-triphosphate + H2O = 6-carboxy-5,6,7,8-tetrahydropterin + triphosphate + acetaldehyde + 2 H(+)</text>
        <dbReference type="Rhea" id="RHEA:27966"/>
        <dbReference type="ChEBI" id="CHEBI:15343"/>
        <dbReference type="ChEBI" id="CHEBI:15377"/>
        <dbReference type="ChEBI" id="CHEBI:15378"/>
        <dbReference type="ChEBI" id="CHEBI:18036"/>
        <dbReference type="ChEBI" id="CHEBI:58462"/>
        <dbReference type="ChEBI" id="CHEBI:61032"/>
        <dbReference type="EC" id="4.1.2.50"/>
    </reaction>
</comment>
<keyword evidence="12" id="KW-1185">Reference proteome</keyword>
<dbReference type="EC" id="4.1.2.50" evidence="4"/>
<evidence type="ECO:0000256" key="3">
    <source>
        <dbReference type="ARBA" id="ARBA00008900"/>
    </source>
</evidence>
<keyword evidence="6" id="KW-0479">Metal-binding</keyword>
<evidence type="ECO:0000256" key="4">
    <source>
        <dbReference type="ARBA" id="ARBA00012982"/>
    </source>
</evidence>
<dbReference type="PANTHER" id="PTHR12589">
    <property type="entry name" value="PYRUVOYL TETRAHYDROBIOPTERIN SYNTHASE"/>
    <property type="match status" value="1"/>
</dbReference>
<proteinExistence type="inferred from homology"/>
<dbReference type="InterPro" id="IPR038418">
    <property type="entry name" value="6-PTP_synth/QueD_sf"/>
</dbReference>
<keyword evidence="7" id="KW-0862">Zinc</keyword>
<sequence length="202" mass="21401">MDGHSFTAEAVLSATGLDEVGFVVDFGRLAPLKKYIDVVLDHQVLNGQVPDVTDAGIAAHLTEWARDHLPPDIAPVLESVRVRTGRACPGPGAVGFEATHRLRGLPGGHPCGRLHGHSYLVTLPEPTGVPGDLAPISEGLRRYLAEVLDGSVLNDALAFNPTSELLAEHLAAQLTPDPGSGPIAVRVSETESSWAEYTRSPR</sequence>
<dbReference type="Proteomes" id="UP000460558">
    <property type="component" value="Unassembled WGS sequence"/>
</dbReference>
<comment type="pathway">
    <text evidence="2">Purine metabolism; 7-cyano-7-deazaguanine biosynthesis.</text>
</comment>